<dbReference type="InterPro" id="IPR011707">
    <property type="entry name" value="Cu-oxidase-like_N"/>
</dbReference>
<evidence type="ECO:0000259" key="4">
    <source>
        <dbReference type="Pfam" id="PF00394"/>
    </source>
</evidence>
<feature type="domain" description="Plastocyanin-like" evidence="4">
    <location>
        <begin position="146"/>
        <end position="186"/>
    </location>
</feature>
<dbReference type="InterPro" id="IPR045087">
    <property type="entry name" value="Cu-oxidase_fam"/>
</dbReference>
<dbReference type="InterPro" id="IPR008972">
    <property type="entry name" value="Cupredoxin"/>
</dbReference>
<keyword evidence="3" id="KW-0732">Signal</keyword>
<dbReference type="PANTHER" id="PTHR11709">
    <property type="entry name" value="MULTI-COPPER OXIDASE"/>
    <property type="match status" value="1"/>
</dbReference>
<dbReference type="GO" id="GO:0016491">
    <property type="term" value="F:oxidoreductase activity"/>
    <property type="evidence" value="ECO:0007669"/>
    <property type="project" value="TreeGrafter"/>
</dbReference>
<evidence type="ECO:0000256" key="2">
    <source>
        <dbReference type="SAM" id="MobiDB-lite"/>
    </source>
</evidence>
<sequence length="245" mass="27948">MGRRRIGLMFWIYFLDGLLRSMASSIGQNYTFVLREKRFTRLCTTKHVLTVNGMIPGPTIHVRKGQAAFITVHNEGNYGITIHWYRHGVKQPRNPCSIQPGKSFTYQGTLWWHAHSNWSRATVHGPIIILPQIGKTYPFPKPHAEQTIILGSWFNGDVKELIDEALATGGNPNISDAFTINGWPGALHICSYGISINNIQPCCPTWKDVSSSRSERSTDERRNDLRNRRTQAQQLWHKTQHKSSQ</sequence>
<protein>
    <submittedName>
        <fullName evidence="6">Copper-resistance protein</fullName>
    </submittedName>
</protein>
<dbReference type="InterPro" id="IPR001117">
    <property type="entry name" value="Cu-oxidase_2nd"/>
</dbReference>
<feature type="region of interest" description="Disordered" evidence="2">
    <location>
        <begin position="206"/>
        <end position="245"/>
    </location>
</feature>
<evidence type="ECO:0000313" key="7">
    <source>
        <dbReference type="Proteomes" id="UP000237105"/>
    </source>
</evidence>
<dbReference type="STRING" id="3476.A0A2P5BAQ3"/>
<evidence type="ECO:0000313" key="6">
    <source>
        <dbReference type="EMBL" id="PON45883.1"/>
    </source>
</evidence>
<feature type="domain" description="Plastocyanin-like" evidence="5">
    <location>
        <begin position="36"/>
        <end position="131"/>
    </location>
</feature>
<keyword evidence="7" id="KW-1185">Reference proteome</keyword>
<dbReference type="SUPFAM" id="SSF49503">
    <property type="entry name" value="Cupredoxins"/>
    <property type="match status" value="1"/>
</dbReference>
<dbReference type="EMBL" id="JXTB01000322">
    <property type="protein sequence ID" value="PON45883.1"/>
    <property type="molecule type" value="Genomic_DNA"/>
</dbReference>
<dbReference type="GO" id="GO:0005507">
    <property type="term" value="F:copper ion binding"/>
    <property type="evidence" value="ECO:0007669"/>
    <property type="project" value="InterPro"/>
</dbReference>
<organism evidence="6 7">
    <name type="scientific">Parasponia andersonii</name>
    <name type="common">Sponia andersonii</name>
    <dbReference type="NCBI Taxonomy" id="3476"/>
    <lineage>
        <taxon>Eukaryota</taxon>
        <taxon>Viridiplantae</taxon>
        <taxon>Streptophyta</taxon>
        <taxon>Embryophyta</taxon>
        <taxon>Tracheophyta</taxon>
        <taxon>Spermatophyta</taxon>
        <taxon>Magnoliopsida</taxon>
        <taxon>eudicotyledons</taxon>
        <taxon>Gunneridae</taxon>
        <taxon>Pentapetalae</taxon>
        <taxon>rosids</taxon>
        <taxon>fabids</taxon>
        <taxon>Rosales</taxon>
        <taxon>Cannabaceae</taxon>
        <taxon>Parasponia</taxon>
    </lineage>
</organism>
<comment type="caution">
    <text evidence="6">The sequence shown here is derived from an EMBL/GenBank/DDBJ whole genome shotgun (WGS) entry which is preliminary data.</text>
</comment>
<dbReference type="Proteomes" id="UP000237105">
    <property type="component" value="Unassembled WGS sequence"/>
</dbReference>
<gene>
    <name evidence="6" type="ORF">PanWU01x14_255550</name>
</gene>
<dbReference type="Pfam" id="PF00394">
    <property type="entry name" value="Cu-oxidase"/>
    <property type="match status" value="1"/>
</dbReference>
<evidence type="ECO:0000259" key="5">
    <source>
        <dbReference type="Pfam" id="PF07732"/>
    </source>
</evidence>
<feature type="compositionally biased region" description="Basic and acidic residues" evidence="2">
    <location>
        <begin position="213"/>
        <end position="227"/>
    </location>
</feature>
<dbReference type="OrthoDB" id="2121828at2759"/>
<dbReference type="Gene3D" id="2.60.40.420">
    <property type="entry name" value="Cupredoxins - blue copper proteins"/>
    <property type="match status" value="1"/>
</dbReference>
<accession>A0A2P5BAQ3</accession>
<feature type="signal peptide" evidence="3">
    <location>
        <begin position="1"/>
        <end position="23"/>
    </location>
</feature>
<feature type="chain" id="PRO_5015120754" evidence="3">
    <location>
        <begin position="24"/>
        <end position="245"/>
    </location>
</feature>
<evidence type="ECO:0000256" key="3">
    <source>
        <dbReference type="SAM" id="SignalP"/>
    </source>
</evidence>
<proteinExistence type="inferred from homology"/>
<dbReference type="AlphaFoldDB" id="A0A2P5BAQ3"/>
<dbReference type="Pfam" id="PF07732">
    <property type="entry name" value="Cu-oxidase_3"/>
    <property type="match status" value="1"/>
</dbReference>
<reference evidence="7" key="1">
    <citation type="submission" date="2016-06" db="EMBL/GenBank/DDBJ databases">
        <title>Parallel loss of symbiosis genes in relatives of nitrogen-fixing non-legume Parasponia.</title>
        <authorList>
            <person name="Van Velzen R."/>
            <person name="Holmer R."/>
            <person name="Bu F."/>
            <person name="Rutten L."/>
            <person name="Van Zeijl A."/>
            <person name="Liu W."/>
            <person name="Santuari L."/>
            <person name="Cao Q."/>
            <person name="Sharma T."/>
            <person name="Shen D."/>
            <person name="Roswanjaya Y."/>
            <person name="Wardhani T."/>
            <person name="Kalhor M.S."/>
            <person name="Jansen J."/>
            <person name="Van den Hoogen J."/>
            <person name="Gungor B."/>
            <person name="Hartog M."/>
            <person name="Hontelez J."/>
            <person name="Verver J."/>
            <person name="Yang W.-C."/>
            <person name="Schijlen E."/>
            <person name="Repin R."/>
            <person name="Schilthuizen M."/>
            <person name="Schranz E."/>
            <person name="Heidstra R."/>
            <person name="Miyata K."/>
            <person name="Fedorova E."/>
            <person name="Kohlen W."/>
            <person name="Bisseling T."/>
            <person name="Smit S."/>
            <person name="Geurts R."/>
        </authorList>
    </citation>
    <scope>NUCLEOTIDE SEQUENCE [LARGE SCALE GENOMIC DNA]</scope>
    <source>
        <strain evidence="7">cv. WU1-14</strain>
    </source>
</reference>
<comment type="similarity">
    <text evidence="1">Belongs to the multicopper oxidase family.</text>
</comment>
<dbReference type="PANTHER" id="PTHR11709:SF410">
    <property type="entry name" value="LACCASE"/>
    <property type="match status" value="1"/>
</dbReference>
<name>A0A2P5BAQ3_PARAD</name>
<evidence type="ECO:0000256" key="1">
    <source>
        <dbReference type="ARBA" id="ARBA00010609"/>
    </source>
</evidence>